<dbReference type="Pfam" id="PF01022">
    <property type="entry name" value="HTH_5"/>
    <property type="match status" value="1"/>
</dbReference>
<feature type="domain" description="HTH arsR-type" evidence="2">
    <location>
        <begin position="40"/>
        <end position="75"/>
    </location>
</feature>
<accession>A0A1N5TD87</accession>
<dbReference type="GO" id="GO:0003700">
    <property type="term" value="F:DNA-binding transcription factor activity"/>
    <property type="evidence" value="ECO:0007669"/>
    <property type="project" value="InterPro"/>
</dbReference>
<dbReference type="InterPro" id="IPR001845">
    <property type="entry name" value="HTH_ArsR_DNA-bd_dom"/>
</dbReference>
<evidence type="ECO:0000313" key="3">
    <source>
        <dbReference type="EMBL" id="SIM46038.1"/>
    </source>
</evidence>
<dbReference type="AlphaFoldDB" id="A0A1N5TD87"/>
<name>A0A1N5TD87_9ACTN</name>
<sequence>MWETRRLERPCLKSRRLPASRSSVPTPSGSRGFSRPSRTPARLRLLSLIQSAPKGEASVSDLIAPLGLSQPTVSHR</sequence>
<keyword evidence="4" id="KW-1185">Reference proteome</keyword>
<dbReference type="InterPro" id="IPR036390">
    <property type="entry name" value="WH_DNA-bd_sf"/>
</dbReference>
<protein>
    <submittedName>
        <fullName evidence="3">Regulatory protein, arsR family</fullName>
    </submittedName>
</protein>
<dbReference type="Proteomes" id="UP000185124">
    <property type="component" value="Unassembled WGS sequence"/>
</dbReference>
<dbReference type="STRING" id="709881.SAMN04489832_0088"/>
<dbReference type="EMBL" id="FSQT01000001">
    <property type="protein sequence ID" value="SIM46038.1"/>
    <property type="molecule type" value="Genomic_DNA"/>
</dbReference>
<proteinExistence type="predicted"/>
<evidence type="ECO:0000313" key="4">
    <source>
        <dbReference type="Proteomes" id="UP000185124"/>
    </source>
</evidence>
<reference evidence="4" key="1">
    <citation type="submission" date="2016-12" db="EMBL/GenBank/DDBJ databases">
        <authorList>
            <person name="Varghese N."/>
            <person name="Submissions S."/>
        </authorList>
    </citation>
    <scope>NUCLEOTIDE SEQUENCE [LARGE SCALE GENOMIC DNA]</scope>
    <source>
        <strain evidence="4">DSM 45599</strain>
    </source>
</reference>
<feature type="compositionally biased region" description="Low complexity" evidence="1">
    <location>
        <begin position="25"/>
        <end position="39"/>
    </location>
</feature>
<feature type="region of interest" description="Disordered" evidence="1">
    <location>
        <begin position="1"/>
        <end position="39"/>
    </location>
</feature>
<feature type="compositionally biased region" description="Basic and acidic residues" evidence="1">
    <location>
        <begin position="1"/>
        <end position="11"/>
    </location>
</feature>
<dbReference type="Gene3D" id="1.10.10.10">
    <property type="entry name" value="Winged helix-like DNA-binding domain superfamily/Winged helix DNA-binding domain"/>
    <property type="match status" value="1"/>
</dbReference>
<evidence type="ECO:0000256" key="1">
    <source>
        <dbReference type="SAM" id="MobiDB-lite"/>
    </source>
</evidence>
<gene>
    <name evidence="3" type="ORF">SAMN04489832_0088</name>
</gene>
<dbReference type="SUPFAM" id="SSF46785">
    <property type="entry name" value="Winged helix' DNA-binding domain"/>
    <property type="match status" value="1"/>
</dbReference>
<evidence type="ECO:0000259" key="2">
    <source>
        <dbReference type="Pfam" id="PF01022"/>
    </source>
</evidence>
<dbReference type="InterPro" id="IPR036388">
    <property type="entry name" value="WH-like_DNA-bd_sf"/>
</dbReference>
<organism evidence="3 4">
    <name type="scientific">Micromonospora cremea</name>
    <dbReference type="NCBI Taxonomy" id="709881"/>
    <lineage>
        <taxon>Bacteria</taxon>
        <taxon>Bacillati</taxon>
        <taxon>Actinomycetota</taxon>
        <taxon>Actinomycetes</taxon>
        <taxon>Micromonosporales</taxon>
        <taxon>Micromonosporaceae</taxon>
        <taxon>Micromonospora</taxon>
    </lineage>
</organism>